<dbReference type="GO" id="GO:0030246">
    <property type="term" value="F:carbohydrate binding"/>
    <property type="evidence" value="ECO:0007669"/>
    <property type="project" value="InterPro"/>
</dbReference>
<reference evidence="1 2" key="1">
    <citation type="submission" date="2020-08" db="EMBL/GenBank/DDBJ databases">
        <title>Cohnella phylogeny.</title>
        <authorList>
            <person name="Dunlap C."/>
        </authorList>
    </citation>
    <scope>NUCLEOTIDE SEQUENCE [LARGE SCALE GENOMIC DNA]</scope>
    <source>
        <strain evidence="1 2">DSM 28246</strain>
    </source>
</reference>
<gene>
    <name evidence="1" type="ORF">H7C19_00315</name>
</gene>
<dbReference type="Gene3D" id="2.70.98.10">
    <property type="match status" value="1"/>
</dbReference>
<keyword evidence="2" id="KW-1185">Reference proteome</keyword>
<dbReference type="Proteomes" id="UP000547209">
    <property type="component" value="Unassembled WGS sequence"/>
</dbReference>
<organism evidence="1 2">
    <name type="scientific">Cohnella nanjingensis</name>
    <dbReference type="NCBI Taxonomy" id="1387779"/>
    <lineage>
        <taxon>Bacteria</taxon>
        <taxon>Bacillati</taxon>
        <taxon>Bacillota</taxon>
        <taxon>Bacilli</taxon>
        <taxon>Bacillales</taxon>
        <taxon>Paenibacillaceae</taxon>
        <taxon>Cohnella</taxon>
    </lineage>
</organism>
<dbReference type="InterPro" id="IPR011013">
    <property type="entry name" value="Gal_mutarotase_sf_dom"/>
</dbReference>
<dbReference type="RefSeq" id="WP_185140567.1">
    <property type="nucleotide sequence ID" value="NZ_JACJVP010000001.1"/>
</dbReference>
<dbReference type="GO" id="GO:0003824">
    <property type="term" value="F:catalytic activity"/>
    <property type="evidence" value="ECO:0007669"/>
    <property type="project" value="InterPro"/>
</dbReference>
<accession>A0A7X0RKF9</accession>
<evidence type="ECO:0000313" key="2">
    <source>
        <dbReference type="Proteomes" id="UP000547209"/>
    </source>
</evidence>
<evidence type="ECO:0008006" key="3">
    <source>
        <dbReference type="Google" id="ProtNLM"/>
    </source>
</evidence>
<dbReference type="AlphaFoldDB" id="A0A7X0RKF9"/>
<dbReference type="EMBL" id="JACJVP010000001">
    <property type="protein sequence ID" value="MBB6669122.1"/>
    <property type="molecule type" value="Genomic_DNA"/>
</dbReference>
<name>A0A7X0RKF9_9BACL</name>
<evidence type="ECO:0000313" key="1">
    <source>
        <dbReference type="EMBL" id="MBB6669122.1"/>
    </source>
</evidence>
<sequence length="314" mass="34766">MTEPRWTRAVYEGYDAWVGRTERLSLTVIPALGGKAVSLSSLATGREWLWRSGKPLGNAGYGSPFASGDESGWDEMFPGIDACAYPDSPWQGRAVPDHGEVWSLPWRFRLDGDALRGKADGVNFPYTLEKTITMPASDTLRIQYAATNRSDAPFSFLWAAHPLFRAREGMRIRVPDHLTEIEVSYSAGRRLGIFGDKQPWPVARTSAGEIDLRLIESSAGRHAEKYYFTERVKEGWASLEDPATGEAVVLRFPADRVPYLAVWANAGGYGGYEHVALEPATGRMDDLAHAMSRGESATVEPGGRYAWHLELSLR</sequence>
<protein>
    <recommendedName>
        <fullName evidence="3">Galactose mutarotase</fullName>
    </recommendedName>
</protein>
<dbReference type="GO" id="GO:0005975">
    <property type="term" value="P:carbohydrate metabolic process"/>
    <property type="evidence" value="ECO:0007669"/>
    <property type="project" value="InterPro"/>
</dbReference>
<proteinExistence type="predicted"/>
<comment type="caution">
    <text evidence="1">The sequence shown here is derived from an EMBL/GenBank/DDBJ whole genome shotgun (WGS) entry which is preliminary data.</text>
</comment>
<dbReference type="InterPro" id="IPR014718">
    <property type="entry name" value="GH-type_carb-bd"/>
</dbReference>
<dbReference type="SUPFAM" id="SSF74650">
    <property type="entry name" value="Galactose mutarotase-like"/>
    <property type="match status" value="1"/>
</dbReference>